<dbReference type="SMART" id="SM00547">
    <property type="entry name" value="ZnF_RBZ"/>
    <property type="match status" value="2"/>
</dbReference>
<evidence type="ECO:0000313" key="6">
    <source>
        <dbReference type="EMBL" id="AUB56196.1"/>
    </source>
</evidence>
<dbReference type="OrthoDB" id="76898at2157"/>
<feature type="domain" description="RanBP2-type" evidence="5">
    <location>
        <begin position="32"/>
        <end position="56"/>
    </location>
</feature>
<feature type="region of interest" description="Disordered" evidence="4">
    <location>
        <begin position="158"/>
        <end position="220"/>
    </location>
</feature>
<sequence>MVSSEEIRKRLEAKKRGETFSKANKTPPTDVSTNKCPQCQTPNPPTAKFCVGCGAPLTIQSTQVTETKTTPPVETVTTPTTTPAQDYKLCPSCNQNNKLDAKFCIICGHKFEDKTPGEKPLEPLTGVVGEKETPVTQSGTVIPPTQDTADEQAATLVETPEEKTSEGNIPEIKVPEKFESDEVKSAGKETNDEIQTIEKSTPSEVTNEERTSAQISDEEVSLDEDPVLKIKKAKELLDIGAITQEEFDRIKNKYLEMI</sequence>
<dbReference type="InterPro" id="IPR001876">
    <property type="entry name" value="Znf_RanBP2"/>
</dbReference>
<reference evidence="6 7" key="1">
    <citation type="submission" date="2016-10" db="EMBL/GenBank/DDBJ databases">
        <title>Comparative genomics between deep and shallow subseafloor isolates.</title>
        <authorList>
            <person name="Ishii S."/>
            <person name="Miller J.R."/>
            <person name="Sutton G."/>
            <person name="Suzuki S."/>
            <person name="Methe B."/>
            <person name="Inagaki F."/>
            <person name="Imachi H."/>
        </authorList>
    </citation>
    <scope>NUCLEOTIDE SEQUENCE [LARGE SCALE GENOMIC DNA]</scope>
    <source>
        <strain evidence="6 7">MO-MB1</strain>
    </source>
</reference>
<feature type="compositionally biased region" description="Basic and acidic residues" evidence="4">
    <location>
        <begin position="173"/>
        <end position="191"/>
    </location>
</feature>
<name>A0A2H4VDM8_9EURY</name>
<evidence type="ECO:0000256" key="4">
    <source>
        <dbReference type="SAM" id="MobiDB-lite"/>
    </source>
</evidence>
<dbReference type="Pfam" id="PF09851">
    <property type="entry name" value="SHOCT"/>
    <property type="match status" value="1"/>
</dbReference>
<gene>
    <name evidence="6" type="ORF">BK007_09375</name>
</gene>
<feature type="region of interest" description="Disordered" evidence="4">
    <location>
        <begin position="1"/>
        <end position="38"/>
    </location>
</feature>
<organism evidence="6 7">
    <name type="scientific">Methanobacterium subterraneum</name>
    <dbReference type="NCBI Taxonomy" id="59277"/>
    <lineage>
        <taxon>Archaea</taxon>
        <taxon>Methanobacteriati</taxon>
        <taxon>Methanobacteriota</taxon>
        <taxon>Methanomada group</taxon>
        <taxon>Methanobacteria</taxon>
        <taxon>Methanobacteriales</taxon>
        <taxon>Methanobacteriaceae</taxon>
        <taxon>Methanobacterium</taxon>
    </lineage>
</organism>
<evidence type="ECO:0000256" key="2">
    <source>
        <dbReference type="ARBA" id="ARBA00022771"/>
    </source>
</evidence>
<keyword evidence="2" id="KW-0863">Zinc-finger</keyword>
<proteinExistence type="predicted"/>
<dbReference type="AlphaFoldDB" id="A0A2H4VDM8"/>
<evidence type="ECO:0000256" key="3">
    <source>
        <dbReference type="ARBA" id="ARBA00022833"/>
    </source>
</evidence>
<accession>A0A2H4VDM8</accession>
<feature type="compositionally biased region" description="Basic and acidic residues" evidence="4">
    <location>
        <begin position="1"/>
        <end position="19"/>
    </location>
</feature>
<feature type="compositionally biased region" description="Polar residues" evidence="4">
    <location>
        <begin position="193"/>
        <end position="205"/>
    </location>
</feature>
<dbReference type="GeneID" id="35121810"/>
<protein>
    <recommendedName>
        <fullName evidence="5">RanBP2-type domain-containing protein</fullName>
    </recommendedName>
</protein>
<dbReference type="Pfam" id="PF12773">
    <property type="entry name" value="DZR"/>
    <property type="match status" value="1"/>
</dbReference>
<evidence type="ECO:0000313" key="7">
    <source>
        <dbReference type="Proteomes" id="UP000232806"/>
    </source>
</evidence>
<feature type="domain" description="RanBP2-type" evidence="5">
    <location>
        <begin position="89"/>
        <end position="110"/>
    </location>
</feature>
<dbReference type="Proteomes" id="UP000232806">
    <property type="component" value="Chromosome"/>
</dbReference>
<dbReference type="InterPro" id="IPR018649">
    <property type="entry name" value="SHOCT"/>
</dbReference>
<keyword evidence="3" id="KW-0862">Zinc</keyword>
<evidence type="ECO:0000256" key="1">
    <source>
        <dbReference type="ARBA" id="ARBA00022723"/>
    </source>
</evidence>
<evidence type="ECO:0000259" key="5">
    <source>
        <dbReference type="SMART" id="SM00547"/>
    </source>
</evidence>
<feature type="compositionally biased region" description="Polar residues" evidence="4">
    <location>
        <begin position="21"/>
        <end position="38"/>
    </location>
</feature>
<dbReference type="InterPro" id="IPR025874">
    <property type="entry name" value="DZR"/>
</dbReference>
<dbReference type="GO" id="GO:0008270">
    <property type="term" value="F:zinc ion binding"/>
    <property type="evidence" value="ECO:0007669"/>
    <property type="project" value="UniProtKB-KW"/>
</dbReference>
<dbReference type="EMBL" id="CP017766">
    <property type="protein sequence ID" value="AUB56196.1"/>
    <property type="molecule type" value="Genomic_DNA"/>
</dbReference>
<keyword evidence="1" id="KW-0479">Metal-binding</keyword>
<dbReference type="RefSeq" id="WP_100906170.1">
    <property type="nucleotide sequence ID" value="NZ_CP017766.1"/>
</dbReference>